<accession>A0A495W7S1</accession>
<dbReference type="InterPro" id="IPR043740">
    <property type="entry name" value="DUF5685"/>
</dbReference>
<feature type="compositionally biased region" description="Pro residues" evidence="1">
    <location>
        <begin position="309"/>
        <end position="326"/>
    </location>
</feature>
<protein>
    <recommendedName>
        <fullName evidence="4">Regulatory protein</fullName>
    </recommendedName>
</protein>
<comment type="caution">
    <text evidence="2">The sequence shown here is derived from an EMBL/GenBank/DDBJ whole genome shotgun (WGS) entry which is preliminary data.</text>
</comment>
<evidence type="ECO:0008006" key="4">
    <source>
        <dbReference type="Google" id="ProtNLM"/>
    </source>
</evidence>
<evidence type="ECO:0000256" key="1">
    <source>
        <dbReference type="SAM" id="MobiDB-lite"/>
    </source>
</evidence>
<feature type="compositionally biased region" description="Basic residues" evidence="1">
    <location>
        <begin position="285"/>
        <end position="303"/>
    </location>
</feature>
<dbReference type="Proteomes" id="UP000282084">
    <property type="component" value="Unassembled WGS sequence"/>
</dbReference>
<gene>
    <name evidence="2" type="ORF">C8E97_5392</name>
</gene>
<dbReference type="RefSeq" id="WP_121008205.1">
    <property type="nucleotide sequence ID" value="NZ_RBXO01000001.1"/>
</dbReference>
<dbReference type="Pfam" id="PF18937">
    <property type="entry name" value="DUF5685"/>
    <property type="match status" value="1"/>
</dbReference>
<dbReference type="EMBL" id="RBXO01000001">
    <property type="protein sequence ID" value="RKT56683.1"/>
    <property type="molecule type" value="Genomic_DNA"/>
</dbReference>
<keyword evidence="3" id="KW-1185">Reference proteome</keyword>
<reference evidence="2 3" key="1">
    <citation type="submission" date="2018-10" db="EMBL/GenBank/DDBJ databases">
        <title>Sequencing the genomes of 1000 actinobacteria strains.</title>
        <authorList>
            <person name="Klenk H.-P."/>
        </authorList>
    </citation>
    <scope>NUCLEOTIDE SEQUENCE [LARGE SCALE GENOMIC DNA]</scope>
    <source>
        <strain evidence="2 3">DSM 43800</strain>
    </source>
</reference>
<dbReference type="AlphaFoldDB" id="A0A495W7S1"/>
<evidence type="ECO:0000313" key="2">
    <source>
        <dbReference type="EMBL" id="RKT56683.1"/>
    </source>
</evidence>
<proteinExistence type="predicted"/>
<sequence length="462" mass="47648">MFGIIRPCRHRLGADLRESWLAHLCGLCLALRDDHGHLARVVTNYDGLVVSALVEAQTVRSRRSAGPCALRGMRSADVAVGAGARLAATVSLVLASAKVGDHVADRDGAFARVPVRGLGRRVARRWAAQAATTGSDLGFDTGVLVAAVERQAEVEAAAGPGGSVLLVTEPTETAAGEAVARTALLAGRPGNADALREVGRLFGRLAHLVDAVEDLAEDRAAGAWNPLEATGTSLAEARRLCEDAAMGIELALKDVEFTDGRLVHALLVHEVRESIRRAFGGPHTHGPHTHGPHGHGPHGHGPHGHGPQGTPPPGWHPAPAAYPPHQAPHGGDRHGSVPPPGPVPPHAAAGHGGDDGGDDGGGPPPRPTEWDRRGEPPGPGGGLWCWPALVHPPRPRGALLGCLAVLYQCGTCQYCCRDPFPGPWSGKWRHNPCDCGSGCDCGGGSGRGGGDGGCCDCCGCDC</sequence>
<feature type="region of interest" description="Disordered" evidence="1">
    <location>
        <begin position="278"/>
        <end position="376"/>
    </location>
</feature>
<evidence type="ECO:0000313" key="3">
    <source>
        <dbReference type="Proteomes" id="UP000282084"/>
    </source>
</evidence>
<organism evidence="2 3">
    <name type="scientific">Saccharothrix australiensis</name>
    <dbReference type="NCBI Taxonomy" id="2072"/>
    <lineage>
        <taxon>Bacteria</taxon>
        <taxon>Bacillati</taxon>
        <taxon>Actinomycetota</taxon>
        <taxon>Actinomycetes</taxon>
        <taxon>Pseudonocardiales</taxon>
        <taxon>Pseudonocardiaceae</taxon>
        <taxon>Saccharothrix</taxon>
    </lineage>
</organism>
<dbReference type="OrthoDB" id="3210612at2"/>
<name>A0A495W7S1_9PSEU</name>